<keyword evidence="4 6" id="KW-1133">Transmembrane helix</keyword>
<dbReference type="AlphaFoldDB" id="A0A1F5Z2U5"/>
<feature type="transmembrane region" description="Helical" evidence="6">
    <location>
        <begin position="292"/>
        <end position="317"/>
    </location>
</feature>
<organism evidence="7 8">
    <name type="scientific">Candidatus Gottesmanbacteria bacterium RIFCSPHIGHO2_01_FULL_42_12</name>
    <dbReference type="NCBI Taxonomy" id="1798377"/>
    <lineage>
        <taxon>Bacteria</taxon>
        <taxon>Candidatus Gottesmaniibacteriota</taxon>
    </lineage>
</organism>
<feature type="transmembrane region" description="Helical" evidence="6">
    <location>
        <begin position="329"/>
        <end position="352"/>
    </location>
</feature>
<feature type="transmembrane region" description="Helical" evidence="6">
    <location>
        <begin position="209"/>
        <end position="230"/>
    </location>
</feature>
<proteinExistence type="predicted"/>
<dbReference type="GO" id="GO:0005886">
    <property type="term" value="C:plasma membrane"/>
    <property type="evidence" value="ECO:0007669"/>
    <property type="project" value="UniProtKB-SubCell"/>
</dbReference>
<evidence type="ECO:0000313" key="7">
    <source>
        <dbReference type="EMBL" id="OGG06770.1"/>
    </source>
</evidence>
<keyword evidence="3 6" id="KW-0812">Transmembrane</keyword>
<evidence type="ECO:0000256" key="1">
    <source>
        <dbReference type="ARBA" id="ARBA00004651"/>
    </source>
</evidence>
<dbReference type="InterPro" id="IPR002797">
    <property type="entry name" value="Polysacc_synth"/>
</dbReference>
<evidence type="ECO:0000313" key="8">
    <source>
        <dbReference type="Proteomes" id="UP000178681"/>
    </source>
</evidence>
<dbReference type="InterPro" id="IPR050833">
    <property type="entry name" value="Poly_Biosynth_Transport"/>
</dbReference>
<evidence type="ECO:0000256" key="3">
    <source>
        <dbReference type="ARBA" id="ARBA00022692"/>
    </source>
</evidence>
<gene>
    <name evidence="7" type="ORF">A2872_00875</name>
</gene>
<dbReference type="PANTHER" id="PTHR30250:SF11">
    <property type="entry name" value="O-ANTIGEN TRANSPORTER-RELATED"/>
    <property type="match status" value="1"/>
</dbReference>
<dbReference type="CDD" id="cd13128">
    <property type="entry name" value="MATE_Wzx_like"/>
    <property type="match status" value="1"/>
</dbReference>
<protein>
    <submittedName>
        <fullName evidence="7">Uncharacterized protein</fullName>
    </submittedName>
</protein>
<feature type="transmembrane region" description="Helical" evidence="6">
    <location>
        <begin position="45"/>
        <end position="66"/>
    </location>
</feature>
<evidence type="ECO:0000256" key="5">
    <source>
        <dbReference type="ARBA" id="ARBA00023136"/>
    </source>
</evidence>
<name>A0A1F5Z2U5_9BACT</name>
<dbReference type="Proteomes" id="UP000178681">
    <property type="component" value="Unassembled WGS sequence"/>
</dbReference>
<dbReference type="Pfam" id="PF01943">
    <property type="entry name" value="Polysacc_synt"/>
    <property type="match status" value="1"/>
</dbReference>
<sequence length="412" mass="45356">MPKLIRSIAANTAFQIFGKIISTTLGVIITILLTRFLGPVGYGQYTFVLVFVTMFGVIGDWGLSIITIREASKHVEDAGKIIGNVLVIRMAMSIVAAIASIVAIHVLPYDPALRVLVSIASVYLLAISIKTSFQIVFTVKLKLQNWAISEIAANLVALLLVVLFIKNSGELPQILWAFNLGHIFAAIVAAILAKQLLPVKLSWKREESKYLLSEALPMGAILVLFTIYNRMDTLILNYYHGDDAVGIYGAAYRIFEVLILGAAYFTNSILPLISKLAANDKARLKKVFKKSFIFLTLMGVFVAVTNYIFAPLGIAVIGGQEFAASVTPLRILSLALIVSYFNHLGGFTLIALGKQWWSFRIAIVALVFNLILNLIFIPKFSYNAAAFTTFLTEGLIVIINVILINHELKDFH</sequence>
<accession>A0A1F5Z2U5</accession>
<reference evidence="7 8" key="1">
    <citation type="journal article" date="2016" name="Nat. Commun.">
        <title>Thousands of microbial genomes shed light on interconnected biogeochemical processes in an aquifer system.</title>
        <authorList>
            <person name="Anantharaman K."/>
            <person name="Brown C.T."/>
            <person name="Hug L.A."/>
            <person name="Sharon I."/>
            <person name="Castelle C.J."/>
            <person name="Probst A.J."/>
            <person name="Thomas B.C."/>
            <person name="Singh A."/>
            <person name="Wilkins M.J."/>
            <person name="Karaoz U."/>
            <person name="Brodie E.L."/>
            <person name="Williams K.H."/>
            <person name="Hubbard S.S."/>
            <person name="Banfield J.F."/>
        </authorList>
    </citation>
    <scope>NUCLEOTIDE SEQUENCE [LARGE SCALE GENOMIC DNA]</scope>
</reference>
<feature type="transmembrane region" description="Helical" evidence="6">
    <location>
        <begin position="86"/>
        <end position="107"/>
    </location>
</feature>
<evidence type="ECO:0000256" key="2">
    <source>
        <dbReference type="ARBA" id="ARBA00022475"/>
    </source>
</evidence>
<keyword evidence="2" id="KW-1003">Cell membrane</keyword>
<comment type="caution">
    <text evidence="7">The sequence shown here is derived from an EMBL/GenBank/DDBJ whole genome shotgun (WGS) entry which is preliminary data.</text>
</comment>
<feature type="transmembrane region" description="Helical" evidence="6">
    <location>
        <begin position="250"/>
        <end position="272"/>
    </location>
</feature>
<dbReference type="EMBL" id="MFJG01000021">
    <property type="protein sequence ID" value="OGG06770.1"/>
    <property type="molecule type" value="Genomic_DNA"/>
</dbReference>
<evidence type="ECO:0000256" key="6">
    <source>
        <dbReference type="SAM" id="Phobius"/>
    </source>
</evidence>
<feature type="transmembrane region" description="Helical" evidence="6">
    <location>
        <begin position="359"/>
        <end position="378"/>
    </location>
</feature>
<dbReference type="PANTHER" id="PTHR30250">
    <property type="entry name" value="PST FAMILY PREDICTED COLANIC ACID TRANSPORTER"/>
    <property type="match status" value="1"/>
</dbReference>
<feature type="transmembrane region" description="Helical" evidence="6">
    <location>
        <begin position="384"/>
        <end position="404"/>
    </location>
</feature>
<feature type="transmembrane region" description="Helical" evidence="6">
    <location>
        <begin position="12"/>
        <end position="33"/>
    </location>
</feature>
<comment type="subcellular location">
    <subcellularLocation>
        <location evidence="1">Cell membrane</location>
        <topology evidence="1">Multi-pass membrane protein</topology>
    </subcellularLocation>
</comment>
<dbReference type="STRING" id="1798377.A2872_00875"/>
<feature type="transmembrane region" description="Helical" evidence="6">
    <location>
        <begin position="113"/>
        <end position="133"/>
    </location>
</feature>
<feature type="transmembrane region" description="Helical" evidence="6">
    <location>
        <begin position="145"/>
        <end position="165"/>
    </location>
</feature>
<evidence type="ECO:0000256" key="4">
    <source>
        <dbReference type="ARBA" id="ARBA00022989"/>
    </source>
</evidence>
<keyword evidence="5 6" id="KW-0472">Membrane</keyword>
<feature type="transmembrane region" description="Helical" evidence="6">
    <location>
        <begin position="177"/>
        <end position="197"/>
    </location>
</feature>